<evidence type="ECO:0000313" key="1">
    <source>
        <dbReference type="EMBL" id="GBP01133.1"/>
    </source>
</evidence>
<accession>A0A4C1SG39</accession>
<reference evidence="1 2" key="1">
    <citation type="journal article" date="2019" name="Commun. Biol.">
        <title>The bagworm genome reveals a unique fibroin gene that provides high tensile strength.</title>
        <authorList>
            <person name="Kono N."/>
            <person name="Nakamura H."/>
            <person name="Ohtoshi R."/>
            <person name="Tomita M."/>
            <person name="Numata K."/>
            <person name="Arakawa K."/>
        </authorList>
    </citation>
    <scope>NUCLEOTIDE SEQUENCE [LARGE SCALE GENOMIC DNA]</scope>
</reference>
<dbReference type="EMBL" id="BGZK01003423">
    <property type="protein sequence ID" value="GBP01133.1"/>
    <property type="molecule type" value="Genomic_DNA"/>
</dbReference>
<evidence type="ECO:0000313" key="2">
    <source>
        <dbReference type="Proteomes" id="UP000299102"/>
    </source>
</evidence>
<comment type="caution">
    <text evidence="1">The sequence shown here is derived from an EMBL/GenBank/DDBJ whole genome shotgun (WGS) entry which is preliminary data.</text>
</comment>
<dbReference type="Proteomes" id="UP000299102">
    <property type="component" value="Unassembled WGS sequence"/>
</dbReference>
<gene>
    <name evidence="1" type="ORF">EVAR_90762_1</name>
</gene>
<keyword evidence="2" id="KW-1185">Reference proteome</keyword>
<sequence length="71" mass="7889">MKSRRDGARRPRAVDVLVAMKYHVTVTPGMNPAGESIMRAGSSRRVTAARRYAGDIVTPTYVAQWNIIVQM</sequence>
<name>A0A4C1SG39_EUMVA</name>
<proteinExistence type="predicted"/>
<organism evidence="1 2">
    <name type="scientific">Eumeta variegata</name>
    <name type="common">Bagworm moth</name>
    <name type="synonym">Eumeta japonica</name>
    <dbReference type="NCBI Taxonomy" id="151549"/>
    <lineage>
        <taxon>Eukaryota</taxon>
        <taxon>Metazoa</taxon>
        <taxon>Ecdysozoa</taxon>
        <taxon>Arthropoda</taxon>
        <taxon>Hexapoda</taxon>
        <taxon>Insecta</taxon>
        <taxon>Pterygota</taxon>
        <taxon>Neoptera</taxon>
        <taxon>Endopterygota</taxon>
        <taxon>Lepidoptera</taxon>
        <taxon>Glossata</taxon>
        <taxon>Ditrysia</taxon>
        <taxon>Tineoidea</taxon>
        <taxon>Psychidae</taxon>
        <taxon>Oiketicinae</taxon>
        <taxon>Eumeta</taxon>
    </lineage>
</organism>
<protein>
    <submittedName>
        <fullName evidence="1">Uncharacterized protein</fullName>
    </submittedName>
</protein>
<dbReference type="AlphaFoldDB" id="A0A4C1SG39"/>